<dbReference type="NCBIfam" id="TIGR00797">
    <property type="entry name" value="matE"/>
    <property type="match status" value="1"/>
</dbReference>
<feature type="transmembrane region" description="Helical" evidence="6">
    <location>
        <begin position="271"/>
        <end position="295"/>
    </location>
</feature>
<comment type="similarity">
    <text evidence="2 6">Belongs to the multi antimicrobial extrusion (MATE) (TC 2.A.66.1) family.</text>
</comment>
<name>A0A6P9EGB1_JUGRE</name>
<evidence type="ECO:0000256" key="1">
    <source>
        <dbReference type="ARBA" id="ARBA00004141"/>
    </source>
</evidence>
<feature type="transmembrane region" description="Helical" evidence="6">
    <location>
        <begin position="169"/>
        <end position="187"/>
    </location>
</feature>
<dbReference type="KEGG" id="jre:108980025"/>
<feature type="transmembrane region" description="Helical" evidence="6">
    <location>
        <begin position="87"/>
        <end position="112"/>
    </location>
</feature>
<feature type="transmembrane region" description="Helical" evidence="6">
    <location>
        <begin position="392"/>
        <end position="415"/>
    </location>
</feature>
<dbReference type="CDD" id="cd13132">
    <property type="entry name" value="MATE_eukaryotic"/>
    <property type="match status" value="1"/>
</dbReference>
<evidence type="ECO:0000256" key="5">
    <source>
        <dbReference type="ARBA" id="ARBA00023136"/>
    </source>
</evidence>
<feature type="transmembrane region" description="Helical" evidence="6">
    <location>
        <begin position="133"/>
        <end position="157"/>
    </location>
</feature>
<proteinExistence type="inferred from homology"/>
<dbReference type="GO" id="GO:0015297">
    <property type="term" value="F:antiporter activity"/>
    <property type="evidence" value="ECO:0007669"/>
    <property type="project" value="InterPro"/>
</dbReference>
<feature type="transmembrane region" description="Helical" evidence="6">
    <location>
        <begin position="451"/>
        <end position="473"/>
    </location>
</feature>
<feature type="transmembrane region" description="Helical" evidence="6">
    <location>
        <begin position="51"/>
        <end position="75"/>
    </location>
</feature>
<protein>
    <recommendedName>
        <fullName evidence="6">Protein DETOXIFICATION</fullName>
    </recommendedName>
    <alternativeName>
        <fullName evidence="6">Multidrug and toxic compound extrusion protein</fullName>
    </alternativeName>
</protein>
<dbReference type="InterPro" id="IPR002528">
    <property type="entry name" value="MATE_fam"/>
</dbReference>
<dbReference type="OrthoDB" id="2126698at2759"/>
<dbReference type="GO" id="GO:0042910">
    <property type="term" value="F:xenobiotic transmembrane transporter activity"/>
    <property type="evidence" value="ECO:0007669"/>
    <property type="project" value="InterPro"/>
</dbReference>
<evidence type="ECO:0000256" key="4">
    <source>
        <dbReference type="ARBA" id="ARBA00022989"/>
    </source>
</evidence>
<evidence type="ECO:0000313" key="7">
    <source>
        <dbReference type="Proteomes" id="UP000235220"/>
    </source>
</evidence>
<evidence type="ECO:0000256" key="2">
    <source>
        <dbReference type="ARBA" id="ARBA00010199"/>
    </source>
</evidence>
<keyword evidence="3 6" id="KW-0812">Transmembrane</keyword>
<gene>
    <name evidence="8" type="primary">LOC108980025</name>
</gene>
<dbReference type="InParanoid" id="A0A6P9EGB1"/>
<keyword evidence="7" id="KW-1185">Reference proteome</keyword>
<sequence>MGNSLNQEDDHEDLNHSLIRPQSSIQDEADQDHLEANKDLSSRFWIESKKLWHIAGPAIFSRIVTFSMNVITLAFGGHLGDAELAAISISLTLICGFNLGFMLGMASALETLCGQAFGAKSYRMLGIYLQRSWVVLFLCGILLLPINIFAGPIMKLIGLSDEVAELGEVVALCLIPLQIGFTFLFPVQRFLQSQLKTFVIAWVSFAALLVNLLATWLFLYVLDFGLVGIIVALDISWWVLVLGLCGYAMCGGCPETWTGFSAQAFTGLWEFIKLSAASGVMLCLESWYYTILMLMTGSMENSTIAVDALSVCLNINGLELMIHIAFFAGAGVRVANELGAGNAKAAKFAAIVSVSYSAVIGLFFCILILIVHDKIAYIFTSSADVVQEVDKMSYLLGITILLNSVQPVLSGVAVGSGRQATVAYINLGCYYIIGLPVGILMGWVFDLGVMGIWGGMVFGGTAVQTLVLTIMTIRSNWVTQAEEASKRVSKWSSPKPEDQSEVLEH</sequence>
<keyword evidence="5 6" id="KW-0472">Membrane</keyword>
<dbReference type="GeneID" id="108980025"/>
<feature type="transmembrane region" description="Helical" evidence="6">
    <location>
        <begin position="315"/>
        <end position="336"/>
    </location>
</feature>
<comment type="subcellular location">
    <subcellularLocation>
        <location evidence="1">Membrane</location>
        <topology evidence="1">Multi-pass membrane protein</topology>
    </subcellularLocation>
</comment>
<dbReference type="RefSeq" id="XP_035546504.1">
    <property type="nucleotide sequence ID" value="XM_035690611.1"/>
</dbReference>
<dbReference type="GO" id="GO:0022857">
    <property type="term" value="F:transmembrane transporter activity"/>
    <property type="evidence" value="ECO:0000318"/>
    <property type="project" value="GO_Central"/>
</dbReference>
<feature type="transmembrane region" description="Helical" evidence="6">
    <location>
        <begin position="199"/>
        <end position="219"/>
    </location>
</feature>
<organism evidence="7 8">
    <name type="scientific">Juglans regia</name>
    <name type="common">English walnut</name>
    <dbReference type="NCBI Taxonomy" id="51240"/>
    <lineage>
        <taxon>Eukaryota</taxon>
        <taxon>Viridiplantae</taxon>
        <taxon>Streptophyta</taxon>
        <taxon>Embryophyta</taxon>
        <taxon>Tracheophyta</taxon>
        <taxon>Spermatophyta</taxon>
        <taxon>Magnoliopsida</taxon>
        <taxon>eudicotyledons</taxon>
        <taxon>Gunneridae</taxon>
        <taxon>Pentapetalae</taxon>
        <taxon>rosids</taxon>
        <taxon>fabids</taxon>
        <taxon>Fagales</taxon>
        <taxon>Juglandaceae</taxon>
        <taxon>Juglans</taxon>
    </lineage>
</organism>
<evidence type="ECO:0000256" key="6">
    <source>
        <dbReference type="RuleBase" id="RU004914"/>
    </source>
</evidence>
<dbReference type="PANTHER" id="PTHR11206">
    <property type="entry name" value="MULTIDRUG RESISTANCE PROTEIN"/>
    <property type="match status" value="1"/>
</dbReference>
<accession>A0A6P9EGB1</accession>
<dbReference type="Proteomes" id="UP000235220">
    <property type="component" value="Chromosome 6"/>
</dbReference>
<dbReference type="AlphaFoldDB" id="A0A6P9EGB1"/>
<evidence type="ECO:0000313" key="8">
    <source>
        <dbReference type="RefSeq" id="XP_035546504.1"/>
    </source>
</evidence>
<feature type="transmembrane region" description="Helical" evidence="6">
    <location>
        <begin position="348"/>
        <end position="372"/>
    </location>
</feature>
<feature type="transmembrane region" description="Helical" evidence="6">
    <location>
        <begin position="422"/>
        <end position="445"/>
    </location>
</feature>
<dbReference type="InterPro" id="IPR045069">
    <property type="entry name" value="MATE_euk"/>
</dbReference>
<dbReference type="Pfam" id="PF01554">
    <property type="entry name" value="MatE"/>
    <property type="match status" value="2"/>
</dbReference>
<evidence type="ECO:0000256" key="3">
    <source>
        <dbReference type="ARBA" id="ARBA00022692"/>
    </source>
</evidence>
<dbReference type="GO" id="GO:1990961">
    <property type="term" value="P:xenobiotic detoxification by transmembrane export across the plasma membrane"/>
    <property type="evidence" value="ECO:0007669"/>
    <property type="project" value="InterPro"/>
</dbReference>
<dbReference type="GO" id="GO:0016020">
    <property type="term" value="C:membrane"/>
    <property type="evidence" value="ECO:0000318"/>
    <property type="project" value="GO_Central"/>
</dbReference>
<reference evidence="8" key="1">
    <citation type="submission" date="2025-08" db="UniProtKB">
        <authorList>
            <consortium name="RefSeq"/>
        </authorList>
    </citation>
    <scope>IDENTIFICATION</scope>
    <source>
        <tissue evidence="8">Leaves</tissue>
    </source>
</reference>
<keyword evidence="4 6" id="KW-1133">Transmembrane helix</keyword>
<feature type="transmembrane region" description="Helical" evidence="6">
    <location>
        <begin position="225"/>
        <end position="250"/>
    </location>
</feature>